<organism evidence="2 3">
    <name type="scientific">Glossina brevipalpis</name>
    <dbReference type="NCBI Taxonomy" id="37001"/>
    <lineage>
        <taxon>Eukaryota</taxon>
        <taxon>Metazoa</taxon>
        <taxon>Ecdysozoa</taxon>
        <taxon>Arthropoda</taxon>
        <taxon>Hexapoda</taxon>
        <taxon>Insecta</taxon>
        <taxon>Pterygota</taxon>
        <taxon>Neoptera</taxon>
        <taxon>Endopterygota</taxon>
        <taxon>Diptera</taxon>
        <taxon>Brachycera</taxon>
        <taxon>Muscomorpha</taxon>
        <taxon>Hippoboscoidea</taxon>
        <taxon>Glossinidae</taxon>
        <taxon>Glossina</taxon>
    </lineage>
</organism>
<keyword evidence="3" id="KW-1185">Reference proteome</keyword>
<evidence type="ECO:0000313" key="3">
    <source>
        <dbReference type="Proteomes" id="UP000091820"/>
    </source>
</evidence>
<reference evidence="2" key="2">
    <citation type="submission" date="2020-05" db="UniProtKB">
        <authorList>
            <consortium name="EnsemblMetazoa"/>
        </authorList>
    </citation>
    <scope>IDENTIFICATION</scope>
    <source>
        <strain evidence="2">IAEA</strain>
    </source>
</reference>
<dbReference type="Proteomes" id="UP000091820">
    <property type="component" value="Unassembled WGS sequence"/>
</dbReference>
<reference evidence="3" key="1">
    <citation type="submission" date="2014-03" db="EMBL/GenBank/DDBJ databases">
        <authorList>
            <person name="Aksoy S."/>
            <person name="Warren W."/>
            <person name="Wilson R.K."/>
        </authorList>
    </citation>
    <scope>NUCLEOTIDE SEQUENCE [LARGE SCALE GENOMIC DNA]</scope>
    <source>
        <strain evidence="3">IAEA</strain>
    </source>
</reference>
<keyword evidence="1" id="KW-0472">Membrane</keyword>
<dbReference type="AlphaFoldDB" id="A0A1A9X1W1"/>
<evidence type="ECO:0000256" key="1">
    <source>
        <dbReference type="SAM" id="Phobius"/>
    </source>
</evidence>
<sequence>MKNSMLFCYNSSARNLDIYRLRHPPSRLVQFSSIQENRSQTRTKFMSIQISCSLLMLLYHTRTALLIVFLFALNGGSITAETFKNSRKKNGTADDSRDS</sequence>
<accession>A0A1A9X1W1</accession>
<keyword evidence="1" id="KW-0812">Transmembrane</keyword>
<evidence type="ECO:0000313" key="2">
    <source>
        <dbReference type="EnsemblMetazoa" id="GBRI041182-PA"/>
    </source>
</evidence>
<dbReference type="EnsemblMetazoa" id="GBRI041182-RA">
    <property type="protein sequence ID" value="GBRI041182-PA"/>
    <property type="gene ID" value="GBRI041182"/>
</dbReference>
<protein>
    <submittedName>
        <fullName evidence="2">Uncharacterized protein</fullName>
    </submittedName>
</protein>
<dbReference type="VEuPathDB" id="VectorBase:GBRI041182"/>
<feature type="transmembrane region" description="Helical" evidence="1">
    <location>
        <begin position="48"/>
        <end position="73"/>
    </location>
</feature>
<name>A0A1A9X1W1_9MUSC</name>
<keyword evidence="1" id="KW-1133">Transmembrane helix</keyword>
<proteinExistence type="predicted"/>